<dbReference type="Pfam" id="PF14534">
    <property type="entry name" value="DUF4440"/>
    <property type="match status" value="1"/>
</dbReference>
<accession>A0ABT8DSR2</accession>
<name>A0ABT8DSR2_9BURK</name>
<organism evidence="2 3">
    <name type="scientific">Roseateles violae</name>
    <dbReference type="NCBI Taxonomy" id="3058042"/>
    <lineage>
        <taxon>Bacteria</taxon>
        <taxon>Pseudomonadati</taxon>
        <taxon>Pseudomonadota</taxon>
        <taxon>Betaproteobacteria</taxon>
        <taxon>Burkholderiales</taxon>
        <taxon>Sphaerotilaceae</taxon>
        <taxon>Roseateles</taxon>
    </lineage>
</organism>
<dbReference type="InterPro" id="IPR027843">
    <property type="entry name" value="DUF4440"/>
</dbReference>
<evidence type="ECO:0000313" key="2">
    <source>
        <dbReference type="EMBL" id="MDN3921357.1"/>
    </source>
</evidence>
<evidence type="ECO:0000313" key="3">
    <source>
        <dbReference type="Proteomes" id="UP001228044"/>
    </source>
</evidence>
<dbReference type="InterPro" id="IPR032710">
    <property type="entry name" value="NTF2-like_dom_sf"/>
</dbReference>
<gene>
    <name evidence="2" type="ORF">QWJ38_13770</name>
</gene>
<dbReference type="Gene3D" id="3.10.450.50">
    <property type="match status" value="1"/>
</dbReference>
<dbReference type="EMBL" id="JAUHHC010000003">
    <property type="protein sequence ID" value="MDN3921357.1"/>
    <property type="molecule type" value="Genomic_DNA"/>
</dbReference>
<protein>
    <submittedName>
        <fullName evidence="2">Nuclear transport factor 2 family protein</fullName>
    </submittedName>
</protein>
<comment type="caution">
    <text evidence="2">The sequence shown here is derived from an EMBL/GenBank/DDBJ whole genome shotgun (WGS) entry which is preliminary data.</text>
</comment>
<dbReference type="Proteomes" id="UP001228044">
    <property type="component" value="Unassembled WGS sequence"/>
</dbReference>
<dbReference type="RefSeq" id="WP_290359656.1">
    <property type="nucleotide sequence ID" value="NZ_JAUHHC010000003.1"/>
</dbReference>
<proteinExistence type="predicted"/>
<keyword evidence="3" id="KW-1185">Reference proteome</keyword>
<sequence>MGRGPRMAGVDEDFFRALERRRTRALVERDMATLEELHAPDYELVTPAGKLFTRQQYLAAIAGEPFYADWTIDGDIAVRLSAEMAIVRYTARLRFPSGREVVCRHSDSYERRGDGRWQAVWSQATELRTAA</sequence>
<dbReference type="SUPFAM" id="SSF54427">
    <property type="entry name" value="NTF2-like"/>
    <property type="match status" value="1"/>
</dbReference>
<evidence type="ECO:0000259" key="1">
    <source>
        <dbReference type="Pfam" id="PF14534"/>
    </source>
</evidence>
<feature type="domain" description="DUF4440" evidence="1">
    <location>
        <begin position="16"/>
        <end position="118"/>
    </location>
</feature>
<reference evidence="2 3" key="1">
    <citation type="submission" date="2023-06" db="EMBL/GenBank/DDBJ databases">
        <title>Pelomonas sp. PFR6 16S ribosomal RNA gene Genome sequencing and assembly.</title>
        <authorList>
            <person name="Woo H."/>
        </authorList>
    </citation>
    <scope>NUCLEOTIDE SEQUENCE [LARGE SCALE GENOMIC DNA]</scope>
    <source>
        <strain evidence="2 3">PFR6</strain>
    </source>
</reference>